<dbReference type="CDD" id="cd06577">
    <property type="entry name" value="PASTA_pknB"/>
    <property type="match status" value="1"/>
</dbReference>
<dbReference type="RefSeq" id="WP_306958912.1">
    <property type="nucleotide sequence ID" value="NZ_JAUSRG010000001.1"/>
</dbReference>
<keyword evidence="1" id="KW-1133">Transmembrane helix</keyword>
<dbReference type="Proteomes" id="UP001230951">
    <property type="component" value="Unassembled WGS sequence"/>
</dbReference>
<keyword evidence="1" id="KW-0812">Transmembrane</keyword>
<evidence type="ECO:0000256" key="1">
    <source>
        <dbReference type="SAM" id="Phobius"/>
    </source>
</evidence>
<reference evidence="3 5" key="1">
    <citation type="submission" date="2023-07" db="EMBL/GenBank/DDBJ databases">
        <title>Sorghum-associated microbial communities from plants grown in Nebraska, USA.</title>
        <authorList>
            <person name="Schachtman D."/>
        </authorList>
    </citation>
    <scope>NUCLEOTIDE SEQUENCE</scope>
    <source>
        <strain evidence="3">DS1006</strain>
        <strain evidence="4 5">DS1016</strain>
    </source>
</reference>
<dbReference type="AlphaFoldDB" id="A0AAW8DBP6"/>
<evidence type="ECO:0000259" key="2">
    <source>
        <dbReference type="PROSITE" id="PS51178"/>
    </source>
</evidence>
<protein>
    <recommendedName>
        <fullName evidence="2">PASTA domain-containing protein</fullName>
    </recommendedName>
</protein>
<evidence type="ECO:0000313" key="6">
    <source>
        <dbReference type="Proteomes" id="UP001242995"/>
    </source>
</evidence>
<dbReference type="EMBL" id="JAUSRG010000001">
    <property type="protein sequence ID" value="MDP9903297.1"/>
    <property type="molecule type" value="Genomic_DNA"/>
</dbReference>
<proteinExistence type="predicted"/>
<gene>
    <name evidence="3" type="ORF">J2S90_000237</name>
    <name evidence="4" type="ORF">J2S93_001466</name>
</gene>
<accession>A0AAW8DBP6</accession>
<evidence type="ECO:0000313" key="4">
    <source>
        <dbReference type="EMBL" id="MDQ0180050.1"/>
    </source>
</evidence>
<comment type="caution">
    <text evidence="3">The sequence shown here is derived from an EMBL/GenBank/DDBJ whole genome shotgun (WGS) entry which is preliminary data.</text>
</comment>
<feature type="domain" description="PASTA" evidence="2">
    <location>
        <begin position="126"/>
        <end position="189"/>
    </location>
</feature>
<feature type="transmembrane region" description="Helical" evidence="1">
    <location>
        <begin position="94"/>
        <end position="111"/>
    </location>
</feature>
<feature type="transmembrane region" description="Helical" evidence="1">
    <location>
        <begin position="20"/>
        <end position="43"/>
    </location>
</feature>
<dbReference type="Proteomes" id="UP001242995">
    <property type="component" value="Unassembled WGS sequence"/>
</dbReference>
<organism evidence="3 6">
    <name type="scientific">Arthrobacter bambusae</name>
    <dbReference type="NCBI Taxonomy" id="1338426"/>
    <lineage>
        <taxon>Bacteria</taxon>
        <taxon>Bacillati</taxon>
        <taxon>Actinomycetota</taxon>
        <taxon>Actinomycetes</taxon>
        <taxon>Micrococcales</taxon>
        <taxon>Micrococcaceae</taxon>
        <taxon>Arthrobacter</taxon>
    </lineage>
</organism>
<keyword evidence="5" id="KW-1185">Reference proteome</keyword>
<dbReference type="EMBL" id="JAUSTF010000002">
    <property type="protein sequence ID" value="MDQ0180050.1"/>
    <property type="molecule type" value="Genomic_DNA"/>
</dbReference>
<feature type="transmembrane region" description="Helical" evidence="1">
    <location>
        <begin position="63"/>
        <end position="82"/>
    </location>
</feature>
<evidence type="ECO:0000313" key="5">
    <source>
        <dbReference type="Proteomes" id="UP001230951"/>
    </source>
</evidence>
<name>A0AAW8DBP6_9MICC</name>
<evidence type="ECO:0000313" key="3">
    <source>
        <dbReference type="EMBL" id="MDP9903297.1"/>
    </source>
</evidence>
<sequence>MTAKSASSRLVDLTNPDGGGVFLGNLVVWFVIVIVLVSLAFVIRFRFTQEKKGGVATSLTRPLLAILLVGSVTLMAAASLTLSDQSGADLQKMLVGAVISLSSAAVAFYFASASATEARKDLLSATSTKAVVPDLVSKTVDQARQLISGTAFTLKVPDNTAGDKVIVTQNPPPGTFTDRWQQIEITAKP</sequence>
<dbReference type="Pfam" id="PF03793">
    <property type="entry name" value="PASTA"/>
    <property type="match status" value="1"/>
</dbReference>
<dbReference type="InterPro" id="IPR005543">
    <property type="entry name" value="PASTA_dom"/>
</dbReference>
<dbReference type="Gene3D" id="3.30.10.20">
    <property type="match status" value="1"/>
</dbReference>
<keyword evidence="1" id="KW-0472">Membrane</keyword>
<dbReference type="PROSITE" id="PS51178">
    <property type="entry name" value="PASTA"/>
    <property type="match status" value="1"/>
</dbReference>